<dbReference type="AlphaFoldDB" id="A0A1X7UDP9"/>
<dbReference type="EnsemblMetazoa" id="Aqu2.1.25603_001">
    <property type="protein sequence ID" value="Aqu2.1.25603_001"/>
    <property type="gene ID" value="Aqu2.1.25603"/>
</dbReference>
<evidence type="ECO:0000256" key="4">
    <source>
        <dbReference type="ARBA" id="ARBA00011738"/>
    </source>
</evidence>
<evidence type="ECO:0000256" key="10">
    <source>
        <dbReference type="ARBA" id="ARBA00049986"/>
    </source>
</evidence>
<comment type="subcellular location">
    <subcellularLocation>
        <location evidence="2">Cell projection</location>
        <location evidence="2">Cilium</location>
        <location evidence="2">Flagellum</location>
    </subcellularLocation>
    <subcellularLocation>
        <location evidence="3">Cytoplasm</location>
    </subcellularLocation>
</comment>
<dbReference type="GO" id="GO:0036157">
    <property type="term" value="C:outer dynein arm"/>
    <property type="evidence" value="ECO:0007669"/>
    <property type="project" value="InterPro"/>
</dbReference>
<evidence type="ECO:0000256" key="2">
    <source>
        <dbReference type="ARBA" id="ARBA00004230"/>
    </source>
</evidence>
<protein>
    <recommendedName>
        <fullName evidence="15">Dynein attachment factor N-terminal domain-containing protein</fullName>
    </recommendedName>
</protein>
<dbReference type="OrthoDB" id="447931at2759"/>
<comment type="function">
    <text evidence="1">Dynein-attachment factor required for cilia motility.</text>
</comment>
<evidence type="ECO:0000313" key="13">
    <source>
        <dbReference type="EnsemblMetazoa" id="Aqu2.1.25603_001"/>
    </source>
</evidence>
<keyword evidence="5" id="KW-0963">Cytoplasm</keyword>
<dbReference type="Pfam" id="PF15867">
    <property type="entry name" value="Dynein_attach_N"/>
    <property type="match status" value="1"/>
</dbReference>
<dbReference type="Proteomes" id="UP000007879">
    <property type="component" value="Unassembled WGS sequence"/>
</dbReference>
<name>A0A1X7UDP9_AMPQE</name>
<evidence type="ECO:0008006" key="15">
    <source>
        <dbReference type="Google" id="ProtNLM"/>
    </source>
</evidence>
<dbReference type="InterPro" id="IPR031733">
    <property type="entry name" value="Dynein_attach_N"/>
</dbReference>
<dbReference type="EnsemblMetazoa" id="XM_019999433.1">
    <property type="protein sequence ID" value="XP_019854992.1"/>
    <property type="gene ID" value="LOC105313605"/>
</dbReference>
<organism evidence="13">
    <name type="scientific">Amphimedon queenslandica</name>
    <name type="common">Sponge</name>
    <dbReference type="NCBI Taxonomy" id="400682"/>
    <lineage>
        <taxon>Eukaryota</taxon>
        <taxon>Metazoa</taxon>
        <taxon>Porifera</taxon>
        <taxon>Demospongiae</taxon>
        <taxon>Heteroscleromorpha</taxon>
        <taxon>Haplosclerida</taxon>
        <taxon>Niphatidae</taxon>
        <taxon>Amphimedon</taxon>
    </lineage>
</organism>
<reference evidence="13" key="2">
    <citation type="submission" date="2017-05" db="UniProtKB">
        <authorList>
            <consortium name="EnsemblMetazoa"/>
        </authorList>
    </citation>
    <scope>IDENTIFICATION</scope>
</reference>
<dbReference type="InterPro" id="IPR025986">
    <property type="entry name" value="RPAP3-like_C"/>
</dbReference>
<accession>A0A1X7UDP9</accession>
<dbReference type="Pfam" id="PF13877">
    <property type="entry name" value="RPAP3_C"/>
    <property type="match status" value="1"/>
</dbReference>
<evidence type="ECO:0000259" key="11">
    <source>
        <dbReference type="Pfam" id="PF13877"/>
    </source>
</evidence>
<evidence type="ECO:0000256" key="9">
    <source>
        <dbReference type="ARBA" id="ARBA00023273"/>
    </source>
</evidence>
<proteinExistence type="inferred from homology"/>
<dbReference type="InParanoid" id="A0A1X7UDP9"/>
<evidence type="ECO:0000256" key="1">
    <source>
        <dbReference type="ARBA" id="ARBA00004048"/>
    </source>
</evidence>
<dbReference type="PANTHER" id="PTHR28572">
    <property type="entry name" value="COILED-COIL DOMAIN-CONTAINING PROTEIN 103"/>
    <property type="match status" value="1"/>
</dbReference>
<gene>
    <name evidence="13" type="primary">105313605</name>
</gene>
<feature type="domain" description="Dynein attachment factor N-terminal" evidence="12">
    <location>
        <begin position="4"/>
        <end position="71"/>
    </location>
</feature>
<dbReference type="GO" id="GO:0005576">
    <property type="term" value="C:extracellular region"/>
    <property type="evidence" value="ECO:0007669"/>
    <property type="project" value="GOC"/>
</dbReference>
<dbReference type="InterPro" id="IPR042422">
    <property type="entry name" value="CC103"/>
</dbReference>
<evidence type="ECO:0000256" key="5">
    <source>
        <dbReference type="ARBA" id="ARBA00022490"/>
    </source>
</evidence>
<sequence>MADINVSSLEREMASALEADRRYQRENDAKFRAIHQRVGTYEEFRDIVKASHIKALDREDIIGSSCQQPWNPVALVASGESPDGGGLGECHHPTSPQELAREWRQRKGRTLDQYKLLISLPKESLPHLLRAETSGTLIGDIIKVLNEHFEVRDVAQIEDILSNLSEYPRFSLSLLMLSKTEKSSLQDLFSKLQATVESDSDRLTQLKKTFK</sequence>
<comment type="similarity">
    <text evidence="10">Belongs to the DNAAF19/PR46b family.</text>
</comment>
<dbReference type="GO" id="GO:0036159">
    <property type="term" value="P:inner dynein arm assembly"/>
    <property type="evidence" value="ECO:0007669"/>
    <property type="project" value="TreeGrafter"/>
</dbReference>
<evidence type="ECO:0000313" key="14">
    <source>
        <dbReference type="Proteomes" id="UP000007879"/>
    </source>
</evidence>
<keyword evidence="7" id="KW-0282">Flagellum</keyword>
<evidence type="ECO:0000256" key="7">
    <source>
        <dbReference type="ARBA" id="ARBA00022846"/>
    </source>
</evidence>
<keyword evidence="6" id="KW-0970">Cilium biogenesis/degradation</keyword>
<dbReference type="KEGG" id="aqu:105313605"/>
<evidence type="ECO:0000256" key="8">
    <source>
        <dbReference type="ARBA" id="ARBA00023069"/>
    </source>
</evidence>
<dbReference type="PANTHER" id="PTHR28572:SF1">
    <property type="entry name" value="COILED-COIL DOMAIN-CONTAINING PROTEIN 103"/>
    <property type="match status" value="1"/>
</dbReference>
<dbReference type="STRING" id="400682.A0A1X7UDP9"/>
<reference evidence="14" key="1">
    <citation type="journal article" date="2010" name="Nature">
        <title>The Amphimedon queenslandica genome and the evolution of animal complexity.</title>
        <authorList>
            <person name="Srivastava M."/>
            <person name="Simakov O."/>
            <person name="Chapman J."/>
            <person name="Fahey B."/>
            <person name="Gauthier M.E."/>
            <person name="Mitros T."/>
            <person name="Richards G.S."/>
            <person name="Conaco C."/>
            <person name="Dacre M."/>
            <person name="Hellsten U."/>
            <person name="Larroux C."/>
            <person name="Putnam N.H."/>
            <person name="Stanke M."/>
            <person name="Adamska M."/>
            <person name="Darling A."/>
            <person name="Degnan S.M."/>
            <person name="Oakley T.H."/>
            <person name="Plachetzki D.C."/>
            <person name="Zhai Y."/>
            <person name="Adamski M."/>
            <person name="Calcino A."/>
            <person name="Cummins S.F."/>
            <person name="Goodstein D.M."/>
            <person name="Harris C."/>
            <person name="Jackson D.J."/>
            <person name="Leys S.P."/>
            <person name="Shu S."/>
            <person name="Woodcroft B.J."/>
            <person name="Vervoort M."/>
            <person name="Kosik K.S."/>
            <person name="Manning G."/>
            <person name="Degnan B.M."/>
            <person name="Rokhsar D.S."/>
        </authorList>
    </citation>
    <scope>NUCLEOTIDE SEQUENCE [LARGE SCALE GENOMIC DNA]</scope>
</reference>
<keyword evidence="8" id="KW-0969">Cilium</keyword>
<dbReference type="GO" id="GO:0007368">
    <property type="term" value="P:determination of left/right symmetry"/>
    <property type="evidence" value="ECO:0007669"/>
    <property type="project" value="TreeGrafter"/>
</dbReference>
<evidence type="ECO:0000259" key="12">
    <source>
        <dbReference type="Pfam" id="PF15867"/>
    </source>
</evidence>
<evidence type="ECO:0000256" key="6">
    <source>
        <dbReference type="ARBA" id="ARBA00022794"/>
    </source>
</evidence>
<dbReference type="GO" id="GO:0003351">
    <property type="term" value="P:epithelial cilium movement involved in extracellular fluid movement"/>
    <property type="evidence" value="ECO:0007669"/>
    <property type="project" value="TreeGrafter"/>
</dbReference>
<keyword evidence="14" id="KW-1185">Reference proteome</keyword>
<dbReference type="GO" id="GO:0031514">
    <property type="term" value="C:motile cilium"/>
    <property type="evidence" value="ECO:0007669"/>
    <property type="project" value="UniProtKB-SubCell"/>
</dbReference>
<keyword evidence="9" id="KW-0966">Cell projection</keyword>
<feature type="domain" description="RNA-polymerase II-associated protein 3-like C-terminal" evidence="11">
    <location>
        <begin position="93"/>
        <end position="182"/>
    </location>
</feature>
<comment type="subunit">
    <text evidence="4">Homodimer.</text>
</comment>
<dbReference type="eggNOG" id="ENOG502RY3P">
    <property type="taxonomic scope" value="Eukaryota"/>
</dbReference>
<evidence type="ECO:0000256" key="3">
    <source>
        <dbReference type="ARBA" id="ARBA00004496"/>
    </source>
</evidence>